<dbReference type="Gene3D" id="3.30.559.10">
    <property type="entry name" value="Chloramphenicol acetyltransferase-like domain"/>
    <property type="match status" value="2"/>
</dbReference>
<dbReference type="Pfam" id="PF02458">
    <property type="entry name" value="Transferase"/>
    <property type="match status" value="1"/>
</dbReference>
<evidence type="ECO:0000256" key="1">
    <source>
        <dbReference type="ARBA" id="ARBA00009861"/>
    </source>
</evidence>
<name>A0AAW2TWK4_SESRA</name>
<evidence type="ECO:0000313" key="4">
    <source>
        <dbReference type="EMBL" id="KAL0408917.1"/>
    </source>
</evidence>
<reference evidence="4" key="1">
    <citation type="submission" date="2020-06" db="EMBL/GenBank/DDBJ databases">
        <authorList>
            <person name="Li T."/>
            <person name="Hu X."/>
            <person name="Zhang T."/>
            <person name="Song X."/>
            <person name="Zhang H."/>
            <person name="Dai N."/>
            <person name="Sheng W."/>
            <person name="Hou X."/>
            <person name="Wei L."/>
        </authorList>
    </citation>
    <scope>NUCLEOTIDE SEQUENCE</scope>
    <source>
        <strain evidence="4">G02</strain>
        <tissue evidence="4">Leaf</tissue>
    </source>
</reference>
<dbReference type="AlphaFoldDB" id="A0AAW2TWK4"/>
<organism evidence="4">
    <name type="scientific">Sesamum radiatum</name>
    <name type="common">Black benniseed</name>
    <dbReference type="NCBI Taxonomy" id="300843"/>
    <lineage>
        <taxon>Eukaryota</taxon>
        <taxon>Viridiplantae</taxon>
        <taxon>Streptophyta</taxon>
        <taxon>Embryophyta</taxon>
        <taxon>Tracheophyta</taxon>
        <taxon>Spermatophyta</taxon>
        <taxon>Magnoliopsida</taxon>
        <taxon>eudicotyledons</taxon>
        <taxon>Gunneridae</taxon>
        <taxon>Pentapetalae</taxon>
        <taxon>asterids</taxon>
        <taxon>lamiids</taxon>
        <taxon>Lamiales</taxon>
        <taxon>Pedaliaceae</taxon>
        <taxon>Sesamum</taxon>
    </lineage>
</organism>
<accession>A0AAW2TWK4</accession>
<comment type="caution">
    <text evidence="4">The sequence shown here is derived from an EMBL/GenBank/DDBJ whole genome shotgun (WGS) entry which is preliminary data.</text>
</comment>
<sequence>MPGAGDATAGARPGAALVAVKITFFNCGGMAVGVCVWHKVADLASAMTFLNAWAASCRGSEAEVSRFTLDLANYFPPGEFPDSDTAFLRKLTSNKEKIMTERFVFNMEKLEALKQAAATSPSGSNVKNPTRVELVSAFIWKHLIDAAKSENPETKKTFAASHAVNLRGRTSPPLVLDNVFGNCFMSTTALSDASNAEFHDLVAELRRAIKKVNEDYITKAKTGDGYLNDLYKLVSPIMNGELELCAFSSWCRYPVYEVDYGWGNPISFCTSFAPLKNSIILVNSRSGDGIEALITMSQLNLEILETQIKLLSSTPTQIIS</sequence>
<proteinExistence type="inferred from homology"/>
<dbReference type="InterPro" id="IPR023213">
    <property type="entry name" value="CAT-like_dom_sf"/>
</dbReference>
<reference evidence="4" key="2">
    <citation type="journal article" date="2024" name="Plant">
        <title>Genomic evolution and insights into agronomic trait innovations of Sesamum species.</title>
        <authorList>
            <person name="Miao H."/>
            <person name="Wang L."/>
            <person name="Qu L."/>
            <person name="Liu H."/>
            <person name="Sun Y."/>
            <person name="Le M."/>
            <person name="Wang Q."/>
            <person name="Wei S."/>
            <person name="Zheng Y."/>
            <person name="Lin W."/>
            <person name="Duan Y."/>
            <person name="Cao H."/>
            <person name="Xiong S."/>
            <person name="Wang X."/>
            <person name="Wei L."/>
            <person name="Li C."/>
            <person name="Ma Q."/>
            <person name="Ju M."/>
            <person name="Zhao R."/>
            <person name="Li G."/>
            <person name="Mu C."/>
            <person name="Tian Q."/>
            <person name="Mei H."/>
            <person name="Zhang T."/>
            <person name="Gao T."/>
            <person name="Zhang H."/>
        </authorList>
    </citation>
    <scope>NUCLEOTIDE SEQUENCE</scope>
    <source>
        <strain evidence="4">G02</strain>
    </source>
</reference>
<dbReference type="GO" id="GO:0016746">
    <property type="term" value="F:acyltransferase activity"/>
    <property type="evidence" value="ECO:0007669"/>
    <property type="project" value="UniProtKB-KW"/>
</dbReference>
<keyword evidence="3" id="KW-0012">Acyltransferase</keyword>
<dbReference type="PANTHER" id="PTHR31623">
    <property type="entry name" value="F21J9.9"/>
    <property type="match status" value="1"/>
</dbReference>
<protein>
    <submittedName>
        <fullName evidence="4">Stemmadenine O-acetyltransferase</fullName>
    </submittedName>
</protein>
<evidence type="ECO:0000256" key="3">
    <source>
        <dbReference type="ARBA" id="ARBA00023315"/>
    </source>
</evidence>
<dbReference type="PANTHER" id="PTHR31623:SF17">
    <property type="entry name" value="F21J9.9"/>
    <property type="match status" value="1"/>
</dbReference>
<evidence type="ECO:0000256" key="2">
    <source>
        <dbReference type="ARBA" id="ARBA00022679"/>
    </source>
</evidence>
<dbReference type="EMBL" id="JACGWJ010000007">
    <property type="protein sequence ID" value="KAL0408917.1"/>
    <property type="molecule type" value="Genomic_DNA"/>
</dbReference>
<gene>
    <name evidence="4" type="ORF">Sradi_1826100</name>
</gene>
<comment type="similarity">
    <text evidence="1">Belongs to the plant acyltransferase family.</text>
</comment>
<keyword evidence="2" id="KW-0808">Transferase</keyword>